<protein>
    <submittedName>
        <fullName evidence="1">Uncharacterized protein</fullName>
    </submittedName>
</protein>
<dbReference type="EMBL" id="REGN01004927">
    <property type="protein sequence ID" value="RNA15543.1"/>
    <property type="molecule type" value="Genomic_DNA"/>
</dbReference>
<keyword evidence="2" id="KW-1185">Reference proteome</keyword>
<sequence>MIRANHLKLKSIFELIENFFILYIELFEFIKKIMARNLKAWTFLWKKYLNVTINRLKVITKGVEISSMDIF</sequence>
<accession>A0A3M7QW90</accession>
<organism evidence="1 2">
    <name type="scientific">Brachionus plicatilis</name>
    <name type="common">Marine rotifer</name>
    <name type="synonym">Brachionus muelleri</name>
    <dbReference type="NCBI Taxonomy" id="10195"/>
    <lineage>
        <taxon>Eukaryota</taxon>
        <taxon>Metazoa</taxon>
        <taxon>Spiralia</taxon>
        <taxon>Gnathifera</taxon>
        <taxon>Rotifera</taxon>
        <taxon>Eurotatoria</taxon>
        <taxon>Monogononta</taxon>
        <taxon>Pseudotrocha</taxon>
        <taxon>Ploima</taxon>
        <taxon>Brachionidae</taxon>
        <taxon>Brachionus</taxon>
    </lineage>
</organism>
<name>A0A3M7QW90_BRAPC</name>
<comment type="caution">
    <text evidence="1">The sequence shown here is derived from an EMBL/GenBank/DDBJ whole genome shotgun (WGS) entry which is preliminary data.</text>
</comment>
<dbReference type="Proteomes" id="UP000276133">
    <property type="component" value="Unassembled WGS sequence"/>
</dbReference>
<evidence type="ECO:0000313" key="2">
    <source>
        <dbReference type="Proteomes" id="UP000276133"/>
    </source>
</evidence>
<proteinExistence type="predicted"/>
<evidence type="ECO:0000313" key="1">
    <source>
        <dbReference type="EMBL" id="RNA15543.1"/>
    </source>
</evidence>
<gene>
    <name evidence="1" type="ORF">BpHYR1_042082</name>
</gene>
<reference evidence="1 2" key="1">
    <citation type="journal article" date="2018" name="Sci. Rep.">
        <title>Genomic signatures of local adaptation to the degree of environmental predictability in rotifers.</title>
        <authorList>
            <person name="Franch-Gras L."/>
            <person name="Hahn C."/>
            <person name="Garcia-Roger E.M."/>
            <person name="Carmona M.J."/>
            <person name="Serra M."/>
            <person name="Gomez A."/>
        </authorList>
    </citation>
    <scope>NUCLEOTIDE SEQUENCE [LARGE SCALE GENOMIC DNA]</scope>
    <source>
        <strain evidence="1">HYR1</strain>
    </source>
</reference>
<dbReference type="AlphaFoldDB" id="A0A3M7QW90"/>